<reference evidence="1 2" key="1">
    <citation type="journal article" date="2011" name="PLoS Pathog.">
        <title>Dynamic evolution of pathogenicity revealed by sequencing and comparative genomics of 19 Pseudomonas syringae isolates.</title>
        <authorList>
            <person name="Baltrus D.A."/>
            <person name="Nishimura M.T."/>
            <person name="Romanchuk A."/>
            <person name="Chang J.H."/>
            <person name="Mukhtar M.S."/>
            <person name="Cherkis K."/>
            <person name="Roach J."/>
            <person name="Grant S.R."/>
            <person name="Jones C.D."/>
            <person name="Dangl J.L."/>
        </authorList>
    </citation>
    <scope>NUCLEOTIDE SEQUENCE [LARGE SCALE GENOMIC DNA]</scope>
    <source>
        <strain evidence="1 2">1704B</strain>
    </source>
</reference>
<gene>
    <name evidence="1" type="ORF">PSYPI_47683</name>
</gene>
<sequence length="35" mass="4291">KKNDSNRFYVRHGFQLVESGEFDNYYLRPQRLPIC</sequence>
<evidence type="ECO:0000313" key="2">
    <source>
        <dbReference type="Proteomes" id="UP000004986"/>
    </source>
</evidence>
<accession>F3GRG6</accession>
<dbReference type="Proteomes" id="UP000004986">
    <property type="component" value="Unassembled WGS sequence"/>
</dbReference>
<dbReference type="HOGENOM" id="CLU_3361628_0_0_6"/>
<comment type="caution">
    <text evidence="1">The sequence shown here is derived from an EMBL/GenBank/DDBJ whole genome shotgun (WGS) entry which is preliminary data.</text>
</comment>
<dbReference type="GO" id="GO:0016740">
    <property type="term" value="F:transferase activity"/>
    <property type="evidence" value="ECO:0007669"/>
    <property type="project" value="UniProtKB-KW"/>
</dbReference>
<proteinExistence type="predicted"/>
<organism evidence="1 2">
    <name type="scientific">Pseudomonas syringae pv. pisi str. 1704B</name>
    <dbReference type="NCBI Taxonomy" id="629263"/>
    <lineage>
        <taxon>Bacteria</taxon>
        <taxon>Pseudomonadati</taxon>
        <taxon>Pseudomonadota</taxon>
        <taxon>Gammaproteobacteria</taxon>
        <taxon>Pseudomonadales</taxon>
        <taxon>Pseudomonadaceae</taxon>
        <taxon>Pseudomonas</taxon>
        <taxon>Pseudomonas syringae</taxon>
    </lineage>
</organism>
<dbReference type="EMBL" id="AEAI01004563">
    <property type="protein sequence ID" value="EGH49669.1"/>
    <property type="molecule type" value="Genomic_DNA"/>
</dbReference>
<keyword evidence="2" id="KW-1185">Reference proteome</keyword>
<dbReference type="AlphaFoldDB" id="F3GRG6"/>
<protein>
    <submittedName>
        <fullName evidence="1">GCN5-related N-acetyltransferase</fullName>
    </submittedName>
</protein>
<feature type="non-terminal residue" evidence="1">
    <location>
        <position position="1"/>
    </location>
</feature>
<name>F3GRG6_PSESJ</name>
<evidence type="ECO:0000313" key="1">
    <source>
        <dbReference type="EMBL" id="EGH49669.1"/>
    </source>
</evidence>
<keyword evidence="1" id="KW-0808">Transferase</keyword>